<keyword evidence="2" id="KW-1185">Reference proteome</keyword>
<protein>
    <submittedName>
        <fullName evidence="1">Uncharacterized protein</fullName>
    </submittedName>
</protein>
<dbReference type="EMBL" id="RCHU02000015">
    <property type="protein sequence ID" value="KAL3570995.1"/>
    <property type="molecule type" value="Genomic_DNA"/>
</dbReference>
<reference evidence="1 2" key="1">
    <citation type="journal article" date="2024" name="Plant Biotechnol. J.">
        <title>Genome and CRISPR/Cas9 system of a widespread forest tree (Populus alba) in the world.</title>
        <authorList>
            <person name="Liu Y.J."/>
            <person name="Jiang P.F."/>
            <person name="Han X.M."/>
            <person name="Li X.Y."/>
            <person name="Wang H.M."/>
            <person name="Wang Y.J."/>
            <person name="Wang X.X."/>
            <person name="Zeng Q.Y."/>
        </authorList>
    </citation>
    <scope>NUCLEOTIDE SEQUENCE [LARGE SCALE GENOMIC DNA]</scope>
    <source>
        <strain evidence="2">cv. PAL-ZL1</strain>
    </source>
</reference>
<name>A0ACC4AXR2_POPAL</name>
<organism evidence="1 2">
    <name type="scientific">Populus alba</name>
    <name type="common">White poplar</name>
    <dbReference type="NCBI Taxonomy" id="43335"/>
    <lineage>
        <taxon>Eukaryota</taxon>
        <taxon>Viridiplantae</taxon>
        <taxon>Streptophyta</taxon>
        <taxon>Embryophyta</taxon>
        <taxon>Tracheophyta</taxon>
        <taxon>Spermatophyta</taxon>
        <taxon>Magnoliopsida</taxon>
        <taxon>eudicotyledons</taxon>
        <taxon>Gunneridae</taxon>
        <taxon>Pentapetalae</taxon>
        <taxon>rosids</taxon>
        <taxon>fabids</taxon>
        <taxon>Malpighiales</taxon>
        <taxon>Salicaceae</taxon>
        <taxon>Saliceae</taxon>
        <taxon>Populus</taxon>
    </lineage>
</organism>
<accession>A0ACC4AXR2</accession>
<comment type="caution">
    <text evidence="1">The sequence shown here is derived from an EMBL/GenBank/DDBJ whole genome shotgun (WGS) entry which is preliminary data.</text>
</comment>
<sequence length="130" mass="14153">MLTQLITGRLYQPQYRTLGHDIICMDASTGIGCDAGCVQMMLPFLPPSSIARAAYFTLAATPRTFTAKSFSYMSRSKSTYDGLFIEAEGSSVAKHDVKVTIKRNSGFHQGFHLLLIGNVAVDKGGTIRTN</sequence>
<evidence type="ECO:0000313" key="2">
    <source>
        <dbReference type="Proteomes" id="UP000309997"/>
    </source>
</evidence>
<dbReference type="Proteomes" id="UP000309997">
    <property type="component" value="Unassembled WGS sequence"/>
</dbReference>
<gene>
    <name evidence="1" type="ORF">D5086_028244</name>
</gene>
<evidence type="ECO:0000313" key="1">
    <source>
        <dbReference type="EMBL" id="KAL3570995.1"/>
    </source>
</evidence>
<proteinExistence type="predicted"/>